<dbReference type="AlphaFoldDB" id="A0AAN9FJ07"/>
<protein>
    <recommendedName>
        <fullName evidence="4">Choline kinase</fullName>
    </recommendedName>
</protein>
<evidence type="ECO:0008006" key="4">
    <source>
        <dbReference type="Google" id="ProtNLM"/>
    </source>
</evidence>
<name>A0AAN9FJ07_CROPI</name>
<reference evidence="2 3" key="1">
    <citation type="submission" date="2024-01" db="EMBL/GenBank/DDBJ databases">
        <title>The genomes of 5 underutilized Papilionoideae crops provide insights into root nodulation and disease resistanc.</title>
        <authorList>
            <person name="Yuan L."/>
        </authorList>
    </citation>
    <scope>NUCLEOTIDE SEQUENCE [LARGE SCALE GENOMIC DNA]</scope>
    <source>
        <strain evidence="2">ZHUSHIDOU_FW_LH</strain>
        <tissue evidence="2">Leaf</tissue>
    </source>
</reference>
<dbReference type="EMBL" id="JAYWIO010000003">
    <property type="protein sequence ID" value="KAK7277377.1"/>
    <property type="molecule type" value="Genomic_DNA"/>
</dbReference>
<dbReference type="SUPFAM" id="SSF56112">
    <property type="entry name" value="Protein kinase-like (PK-like)"/>
    <property type="match status" value="1"/>
</dbReference>
<keyword evidence="3" id="KW-1185">Reference proteome</keyword>
<dbReference type="PANTHER" id="PTHR22603:SF97">
    <property type="entry name" value="CHOLINE_ETHANOLAMINE KINASE"/>
    <property type="match status" value="1"/>
</dbReference>
<dbReference type="GO" id="GO:0005737">
    <property type="term" value="C:cytoplasm"/>
    <property type="evidence" value="ECO:0007669"/>
    <property type="project" value="TreeGrafter"/>
</dbReference>
<sequence>MIDEENSSITFIDYEFASHNHIAYDLAYHFCEMEADYHSDNPHVIHYSKYPGLEERQRFIYIYLSSDGKKPSNIEVEQLVNVAEKYTLACHLFYGLWGLLWNAIRTADFDCKEYARQRLEQYWSKKITLLDSSSIISQNGICQ</sequence>
<dbReference type="GO" id="GO:0004103">
    <property type="term" value="F:choline kinase activity"/>
    <property type="evidence" value="ECO:0007669"/>
    <property type="project" value="TreeGrafter"/>
</dbReference>
<proteinExistence type="inferred from homology"/>
<dbReference type="GO" id="GO:0004305">
    <property type="term" value="F:ethanolamine kinase activity"/>
    <property type="evidence" value="ECO:0007669"/>
    <property type="project" value="TreeGrafter"/>
</dbReference>
<dbReference type="Gene3D" id="3.90.1200.10">
    <property type="match status" value="1"/>
</dbReference>
<comment type="caution">
    <text evidence="2">The sequence shown here is derived from an EMBL/GenBank/DDBJ whole genome shotgun (WGS) entry which is preliminary data.</text>
</comment>
<gene>
    <name evidence="2" type="ORF">RIF29_18528</name>
</gene>
<accession>A0AAN9FJ07</accession>
<comment type="similarity">
    <text evidence="1">Belongs to the choline/ethanolamine kinase family.</text>
</comment>
<evidence type="ECO:0000313" key="3">
    <source>
        <dbReference type="Proteomes" id="UP001372338"/>
    </source>
</evidence>
<evidence type="ECO:0000256" key="1">
    <source>
        <dbReference type="ARBA" id="ARBA00038211"/>
    </source>
</evidence>
<evidence type="ECO:0000313" key="2">
    <source>
        <dbReference type="EMBL" id="KAK7277377.1"/>
    </source>
</evidence>
<organism evidence="2 3">
    <name type="scientific">Crotalaria pallida</name>
    <name type="common">Smooth rattlebox</name>
    <name type="synonym">Crotalaria striata</name>
    <dbReference type="NCBI Taxonomy" id="3830"/>
    <lineage>
        <taxon>Eukaryota</taxon>
        <taxon>Viridiplantae</taxon>
        <taxon>Streptophyta</taxon>
        <taxon>Embryophyta</taxon>
        <taxon>Tracheophyta</taxon>
        <taxon>Spermatophyta</taxon>
        <taxon>Magnoliopsida</taxon>
        <taxon>eudicotyledons</taxon>
        <taxon>Gunneridae</taxon>
        <taxon>Pentapetalae</taxon>
        <taxon>rosids</taxon>
        <taxon>fabids</taxon>
        <taxon>Fabales</taxon>
        <taxon>Fabaceae</taxon>
        <taxon>Papilionoideae</taxon>
        <taxon>50 kb inversion clade</taxon>
        <taxon>genistoids sensu lato</taxon>
        <taxon>core genistoids</taxon>
        <taxon>Crotalarieae</taxon>
        <taxon>Crotalaria</taxon>
    </lineage>
</organism>
<dbReference type="GO" id="GO:0006646">
    <property type="term" value="P:phosphatidylethanolamine biosynthetic process"/>
    <property type="evidence" value="ECO:0007669"/>
    <property type="project" value="TreeGrafter"/>
</dbReference>
<dbReference type="InterPro" id="IPR011009">
    <property type="entry name" value="Kinase-like_dom_sf"/>
</dbReference>
<dbReference type="Pfam" id="PF01633">
    <property type="entry name" value="Choline_kinase"/>
    <property type="match status" value="1"/>
</dbReference>
<dbReference type="Proteomes" id="UP001372338">
    <property type="component" value="Unassembled WGS sequence"/>
</dbReference>
<dbReference type="PANTHER" id="PTHR22603">
    <property type="entry name" value="CHOLINE/ETHANOALAMINE KINASE"/>
    <property type="match status" value="1"/>
</dbReference>